<comment type="caution">
    <text evidence="1">The sequence shown here is derived from an EMBL/GenBank/DDBJ whole genome shotgun (WGS) entry which is preliminary data.</text>
</comment>
<dbReference type="OrthoDB" id="10277566at2759"/>
<evidence type="ECO:0000313" key="2">
    <source>
        <dbReference type="Proteomes" id="UP000055048"/>
    </source>
</evidence>
<proteinExistence type="predicted"/>
<protein>
    <submittedName>
        <fullName evidence="1">Uncharacterized protein</fullName>
    </submittedName>
</protein>
<dbReference type="AlphaFoldDB" id="A0A0V0T6D6"/>
<reference evidence="1 2" key="1">
    <citation type="submission" date="2015-01" db="EMBL/GenBank/DDBJ databases">
        <title>Evolution of Trichinella species and genotypes.</title>
        <authorList>
            <person name="Korhonen P.K."/>
            <person name="Edoardo P."/>
            <person name="Giuseppe L.R."/>
            <person name="Gasser R.B."/>
        </authorList>
    </citation>
    <scope>NUCLEOTIDE SEQUENCE [LARGE SCALE GENOMIC DNA]</scope>
    <source>
        <strain evidence="1">ISS417</strain>
    </source>
</reference>
<name>A0A0V0T6D6_9BILA</name>
<gene>
    <name evidence="1" type="ORF">T05_10313</name>
</gene>
<organism evidence="1 2">
    <name type="scientific">Trichinella murrelli</name>
    <dbReference type="NCBI Taxonomy" id="144512"/>
    <lineage>
        <taxon>Eukaryota</taxon>
        <taxon>Metazoa</taxon>
        <taxon>Ecdysozoa</taxon>
        <taxon>Nematoda</taxon>
        <taxon>Enoplea</taxon>
        <taxon>Dorylaimia</taxon>
        <taxon>Trichinellida</taxon>
        <taxon>Trichinellidae</taxon>
        <taxon>Trichinella</taxon>
    </lineage>
</organism>
<dbReference type="Proteomes" id="UP000055048">
    <property type="component" value="Unassembled WGS sequence"/>
</dbReference>
<dbReference type="EMBL" id="JYDJ01000558">
    <property type="protein sequence ID" value="KRX34498.1"/>
    <property type="molecule type" value="Genomic_DNA"/>
</dbReference>
<sequence length="102" mass="11251">MPHAGRQRGPDPSEQDLSAVPHWQIPIALPDSILQREAILPNPHGILIERGTIAHESHAELLALPDEEVRKRTSDYNDGIPVNISVVSVDRVKRHPAHSGLI</sequence>
<keyword evidence="2" id="KW-1185">Reference proteome</keyword>
<accession>A0A0V0T6D6</accession>
<evidence type="ECO:0000313" key="1">
    <source>
        <dbReference type="EMBL" id="KRX34498.1"/>
    </source>
</evidence>